<evidence type="ECO:0000256" key="1">
    <source>
        <dbReference type="ARBA" id="ARBA00004251"/>
    </source>
</evidence>
<dbReference type="Gene3D" id="2.60.120.200">
    <property type="match status" value="1"/>
</dbReference>
<dbReference type="GeneID" id="109468834"/>
<evidence type="ECO:0000259" key="14">
    <source>
        <dbReference type="PROSITE" id="PS50026"/>
    </source>
</evidence>
<dbReference type="PROSITE" id="PS01187">
    <property type="entry name" value="EGF_CA"/>
    <property type="match status" value="2"/>
</dbReference>
<dbReference type="FunFam" id="2.10.25.10:FF:000434">
    <property type="entry name" value="Predicted protein"/>
    <property type="match status" value="1"/>
</dbReference>
<dbReference type="InterPro" id="IPR049883">
    <property type="entry name" value="NOTCH1_EGF-like"/>
</dbReference>
<keyword evidence="10 12" id="KW-1015">Disulfide bond</keyword>
<keyword evidence="9" id="KW-0472">Membrane</keyword>
<dbReference type="SMART" id="SM00034">
    <property type="entry name" value="CLECT"/>
    <property type="match status" value="1"/>
</dbReference>
<proteinExistence type="predicted"/>
<comment type="caution">
    <text evidence="12">Lacks conserved residue(s) required for the propagation of feature annotation.</text>
</comment>
<evidence type="ECO:0000256" key="10">
    <source>
        <dbReference type="ARBA" id="ARBA00023157"/>
    </source>
</evidence>
<evidence type="ECO:0000256" key="12">
    <source>
        <dbReference type="PROSITE-ProRule" id="PRU00076"/>
    </source>
</evidence>
<dbReference type="AlphaFoldDB" id="A0A6P4YE75"/>
<keyword evidence="3 12" id="KW-0245">EGF-like domain</keyword>
<keyword evidence="2" id="KW-1003">Cell membrane</keyword>
<dbReference type="Pfam" id="PF12661">
    <property type="entry name" value="hEGF"/>
    <property type="match status" value="1"/>
</dbReference>
<evidence type="ECO:0000256" key="13">
    <source>
        <dbReference type="SAM" id="SignalP"/>
    </source>
</evidence>
<dbReference type="Pfam" id="PF00008">
    <property type="entry name" value="EGF"/>
    <property type="match status" value="2"/>
</dbReference>
<dbReference type="Gene3D" id="3.10.100.10">
    <property type="entry name" value="Mannose-Binding Protein A, subunit A"/>
    <property type="match status" value="1"/>
</dbReference>
<evidence type="ECO:0000256" key="7">
    <source>
        <dbReference type="ARBA" id="ARBA00022837"/>
    </source>
</evidence>
<dbReference type="CDD" id="cd00054">
    <property type="entry name" value="EGF_CA"/>
    <property type="match status" value="3"/>
</dbReference>
<dbReference type="GO" id="GO:0007154">
    <property type="term" value="P:cell communication"/>
    <property type="evidence" value="ECO:0007669"/>
    <property type="project" value="UniProtKB-ARBA"/>
</dbReference>
<dbReference type="FunFam" id="2.10.25.10:FF:000391">
    <property type="entry name" value="Weary, isoform C"/>
    <property type="match status" value="1"/>
</dbReference>
<evidence type="ECO:0000313" key="16">
    <source>
        <dbReference type="Proteomes" id="UP000515135"/>
    </source>
</evidence>
<evidence type="ECO:0000313" key="17">
    <source>
        <dbReference type="RefSeq" id="XP_019622733.1"/>
    </source>
</evidence>
<evidence type="ECO:0000259" key="15">
    <source>
        <dbReference type="PROSITE" id="PS50041"/>
    </source>
</evidence>
<dbReference type="Pfam" id="PF00059">
    <property type="entry name" value="Lectin_C"/>
    <property type="match status" value="1"/>
</dbReference>
<dbReference type="SMART" id="SM00181">
    <property type="entry name" value="EGF"/>
    <property type="match status" value="4"/>
</dbReference>
<keyword evidence="8" id="KW-1133">Transmembrane helix</keyword>
<keyword evidence="11" id="KW-0325">Glycoprotein</keyword>
<feature type="domain" description="EGF-like" evidence="14">
    <location>
        <begin position="393"/>
        <end position="429"/>
    </location>
</feature>
<feature type="disulfide bond" evidence="12">
    <location>
        <begin position="457"/>
        <end position="466"/>
    </location>
</feature>
<dbReference type="InterPro" id="IPR000152">
    <property type="entry name" value="EGF-type_Asp/Asn_hydroxyl_site"/>
</dbReference>
<dbReference type="PROSITE" id="PS00022">
    <property type="entry name" value="EGF_1"/>
    <property type="match status" value="4"/>
</dbReference>
<feature type="disulfide bond" evidence="12">
    <location>
        <begin position="400"/>
        <end position="417"/>
    </location>
</feature>
<dbReference type="InterPro" id="IPR018097">
    <property type="entry name" value="EGF_Ca-bd_CS"/>
</dbReference>
<dbReference type="KEGG" id="bbel:109468834"/>
<feature type="signal peptide" evidence="13">
    <location>
        <begin position="1"/>
        <end position="26"/>
    </location>
</feature>
<dbReference type="CDD" id="cd00037">
    <property type="entry name" value="CLECT"/>
    <property type="match status" value="1"/>
</dbReference>
<dbReference type="PROSITE" id="PS01186">
    <property type="entry name" value="EGF_2"/>
    <property type="match status" value="3"/>
</dbReference>
<evidence type="ECO:0000256" key="6">
    <source>
        <dbReference type="ARBA" id="ARBA00022737"/>
    </source>
</evidence>
<dbReference type="GO" id="GO:0023052">
    <property type="term" value="P:signaling"/>
    <property type="evidence" value="ECO:0007669"/>
    <property type="project" value="UniProtKB-ARBA"/>
</dbReference>
<dbReference type="InterPro" id="IPR001304">
    <property type="entry name" value="C-type_lectin-like"/>
</dbReference>
<feature type="disulfide bond" evidence="12">
    <location>
        <begin position="495"/>
        <end position="504"/>
    </location>
</feature>
<dbReference type="SUPFAM" id="SSF56436">
    <property type="entry name" value="C-type lectin-like"/>
    <property type="match status" value="1"/>
</dbReference>
<dbReference type="InterPro" id="IPR051022">
    <property type="entry name" value="Notch_Cell-Fate_Det"/>
</dbReference>
<feature type="domain" description="EGF-like" evidence="14">
    <location>
        <begin position="469"/>
        <end position="505"/>
    </location>
</feature>
<dbReference type="PROSITE" id="PS00010">
    <property type="entry name" value="ASX_HYDROXYL"/>
    <property type="match status" value="3"/>
</dbReference>
<accession>A0A6P4YE75</accession>
<dbReference type="InterPro" id="IPR013032">
    <property type="entry name" value="EGF-like_CS"/>
</dbReference>
<dbReference type="SUPFAM" id="SSF57196">
    <property type="entry name" value="EGF/Laminin"/>
    <property type="match status" value="4"/>
</dbReference>
<feature type="domain" description="C-type lectin" evidence="15">
    <location>
        <begin position="268"/>
        <end position="384"/>
    </location>
</feature>
<evidence type="ECO:0000256" key="2">
    <source>
        <dbReference type="ARBA" id="ARBA00022475"/>
    </source>
</evidence>
<dbReference type="RefSeq" id="XP_019622733.1">
    <property type="nucleotide sequence ID" value="XM_019767174.1"/>
</dbReference>
<feature type="disulfide bond" evidence="12">
    <location>
        <begin position="533"/>
        <end position="542"/>
    </location>
</feature>
<evidence type="ECO:0000256" key="5">
    <source>
        <dbReference type="ARBA" id="ARBA00022729"/>
    </source>
</evidence>
<dbReference type="InterPro" id="IPR016186">
    <property type="entry name" value="C-type_lectin-like/link_sf"/>
</dbReference>
<dbReference type="PROSITE" id="PS50041">
    <property type="entry name" value="C_TYPE_LECTIN_2"/>
    <property type="match status" value="1"/>
</dbReference>
<keyword evidence="4" id="KW-0812">Transmembrane</keyword>
<sequence length="617" mass="66948">MAARGSLIPWVTAVLGLVLMRISVQAQDNNNEWIINGLRDLPVQPVAFWPLNKDYEGRDVSGNGNDAVLMENVVLDQGPLGQDGGSYFFQGSLSSYVEFPNNGKLDTKYSITIVAAVYPLAAAAGPILSYVSPGRLGVMLWPYTDGTGTNLMFLPQKDTEYSSPNHSQQGLELNEWNLVAASYEYSTGAVTMWVNGRQVYSGTFTYPGNLATYGRRLRAGHNGNAATTFQGRLACLQVYDQALWREAIQAAIDACPYHDPPVAMVRKFGDKCYGLSAPAAIKNHSEASATCKAMGGSLVKVSDDNEHNILKTFIKERNDVTHWIGVAVSTGPWSPAYEDGTKVNGQWQPWAGEKAEELCVSMDKEMGCDWAPYPCYCKQAFVCASDYYEAESPDDKCSNCVNGATCKGCFNSLITTCDCLPGFAGERCEIDIDECDSNPCQNNGLCVDGANSYGCQCTRGYTGLNCEIEIDECESSPCQNGGSCIDHIGWYSCRCTPGFLGSDCEINIDECASRPCGNGGECIDGLNTFTCNCTLAFTGLQCESAVDLCTKYDIVCPKPFYCVNQAGAFVCKFPGNGYYQGRRKRSVLPFGECSSASCPKGWNCTNADDGYKCIPPE</sequence>
<dbReference type="OrthoDB" id="9978163at2759"/>
<dbReference type="SMART" id="SM00179">
    <property type="entry name" value="EGF_CA"/>
    <property type="match status" value="3"/>
</dbReference>
<keyword evidence="6" id="KW-0677">Repeat</keyword>
<dbReference type="GO" id="GO:0005509">
    <property type="term" value="F:calcium ion binding"/>
    <property type="evidence" value="ECO:0007669"/>
    <property type="project" value="InterPro"/>
</dbReference>
<dbReference type="PRINTS" id="PR00010">
    <property type="entry name" value="EGFBLOOD"/>
</dbReference>
<feature type="chain" id="PRO_5027619335" evidence="13">
    <location>
        <begin position="27"/>
        <end position="617"/>
    </location>
</feature>
<dbReference type="InterPro" id="IPR016187">
    <property type="entry name" value="CTDL_fold"/>
</dbReference>
<dbReference type="Pfam" id="PF07645">
    <property type="entry name" value="EGF_CA"/>
    <property type="match status" value="1"/>
</dbReference>
<dbReference type="GO" id="GO:0005886">
    <property type="term" value="C:plasma membrane"/>
    <property type="evidence" value="ECO:0007669"/>
    <property type="project" value="UniProtKB-SubCell"/>
</dbReference>
<comment type="subcellular location">
    <subcellularLocation>
        <location evidence="1">Cell membrane</location>
        <topology evidence="1">Single-pass type I membrane protein</topology>
    </subcellularLocation>
</comment>
<gene>
    <name evidence="17" type="primary">LOC109468834</name>
</gene>
<dbReference type="InterPro" id="IPR013320">
    <property type="entry name" value="ConA-like_dom_sf"/>
</dbReference>
<feature type="domain" description="EGF-like" evidence="14">
    <location>
        <begin position="431"/>
        <end position="467"/>
    </location>
</feature>
<feature type="disulfide bond" evidence="12">
    <location>
        <begin position="419"/>
        <end position="428"/>
    </location>
</feature>
<dbReference type="Gene3D" id="2.10.25.10">
    <property type="entry name" value="Laminin"/>
    <property type="match status" value="4"/>
</dbReference>
<dbReference type="PROSITE" id="PS50026">
    <property type="entry name" value="EGF_3"/>
    <property type="match status" value="4"/>
</dbReference>
<dbReference type="SUPFAM" id="SSF49899">
    <property type="entry name" value="Concanavalin A-like lectins/glucanases"/>
    <property type="match status" value="1"/>
</dbReference>
<dbReference type="FunFam" id="2.10.25.10:FF:000004">
    <property type="entry name" value="Neurogenic locus notch 1"/>
    <property type="match status" value="1"/>
</dbReference>
<keyword evidence="7" id="KW-0106">Calcium</keyword>
<dbReference type="Pfam" id="PF13385">
    <property type="entry name" value="Laminin_G_3"/>
    <property type="match status" value="1"/>
</dbReference>
<dbReference type="PANTHER" id="PTHR24049:SF35">
    <property type="entry name" value="EGF-LIKE DOMAIN-CONTAINING PROTEIN"/>
    <property type="match status" value="1"/>
</dbReference>
<organism evidence="16 17">
    <name type="scientific">Branchiostoma belcheri</name>
    <name type="common">Amphioxus</name>
    <dbReference type="NCBI Taxonomy" id="7741"/>
    <lineage>
        <taxon>Eukaryota</taxon>
        <taxon>Metazoa</taxon>
        <taxon>Chordata</taxon>
        <taxon>Cephalochordata</taxon>
        <taxon>Leptocardii</taxon>
        <taxon>Amphioxiformes</taxon>
        <taxon>Branchiostomatidae</taxon>
        <taxon>Branchiostoma</taxon>
    </lineage>
</organism>
<name>A0A6P4YE75_BRABE</name>
<dbReference type="InterPro" id="IPR000742">
    <property type="entry name" value="EGF"/>
</dbReference>
<evidence type="ECO:0000256" key="8">
    <source>
        <dbReference type="ARBA" id="ARBA00022989"/>
    </source>
</evidence>
<dbReference type="InterPro" id="IPR001881">
    <property type="entry name" value="EGF-like_Ca-bd_dom"/>
</dbReference>
<dbReference type="PANTHER" id="PTHR24049">
    <property type="entry name" value="CRUMBS FAMILY MEMBER"/>
    <property type="match status" value="1"/>
</dbReference>
<dbReference type="Proteomes" id="UP000515135">
    <property type="component" value="Unplaced"/>
</dbReference>
<keyword evidence="5 13" id="KW-0732">Signal</keyword>
<evidence type="ECO:0000256" key="4">
    <source>
        <dbReference type="ARBA" id="ARBA00022692"/>
    </source>
</evidence>
<protein>
    <submittedName>
        <fullName evidence="17">Uncharacterized protein LOC109468834</fullName>
    </submittedName>
</protein>
<evidence type="ECO:0000256" key="3">
    <source>
        <dbReference type="ARBA" id="ARBA00022536"/>
    </source>
</evidence>
<reference evidence="17" key="1">
    <citation type="submission" date="2025-08" db="UniProtKB">
        <authorList>
            <consortium name="RefSeq"/>
        </authorList>
    </citation>
    <scope>IDENTIFICATION</scope>
    <source>
        <tissue evidence="17">Gonad</tissue>
    </source>
</reference>
<evidence type="ECO:0000256" key="11">
    <source>
        <dbReference type="ARBA" id="ARBA00023180"/>
    </source>
</evidence>
<keyword evidence="16" id="KW-1185">Reference proteome</keyword>
<evidence type="ECO:0000256" key="9">
    <source>
        <dbReference type="ARBA" id="ARBA00023136"/>
    </source>
</evidence>
<feature type="domain" description="EGF-like" evidence="14">
    <location>
        <begin position="507"/>
        <end position="543"/>
    </location>
</feature>